<accession>A0ACC1NHL0</accession>
<keyword evidence="2" id="KW-1185">Reference proteome</keyword>
<sequence>MSDNVSPPEYVGWRVEVFVGVFTALQVFVVSLRFYARSLTAIRYGPDDWLVLAALISQLVQTGIVIGSVRQGTVGYHVEYLEETRPEAVTLFLKYLVTISIWYLSTIWIAKLSICILYRRLFPQRSVFVLLCITVSILIGTSIATVIAAFVACRPFWANWASTDLQKAHCIDKEALFVWSTLPNIITDAIMLAIPLPIVWKLQASNNLKIALTFTFLIGSLGLVASILRLTAFHNTNSFIDATYNAAELEIWTLAEGGIYLISACLLVYRPLLERFRVFVSANLSKVTPMRASGPRSDNYELSRGPYSRQHDNSESNRAGVFDGIWDQDNGSQGALRAHSQFAEGPTSSSPDSRQHNQNVAGITRTTVIQQSWDQV</sequence>
<name>A0ACC1NHL0_9PEZI</name>
<comment type="caution">
    <text evidence="1">The sequence shown here is derived from an EMBL/GenBank/DDBJ whole genome shotgun (WGS) entry which is preliminary data.</text>
</comment>
<protein>
    <submittedName>
        <fullName evidence="1">Uncharacterized protein</fullName>
    </submittedName>
</protein>
<evidence type="ECO:0000313" key="1">
    <source>
        <dbReference type="EMBL" id="KAJ2978081.1"/>
    </source>
</evidence>
<dbReference type="Proteomes" id="UP001143856">
    <property type="component" value="Unassembled WGS sequence"/>
</dbReference>
<organism evidence="1 2">
    <name type="scientific">Xylaria curta</name>
    <dbReference type="NCBI Taxonomy" id="42375"/>
    <lineage>
        <taxon>Eukaryota</taxon>
        <taxon>Fungi</taxon>
        <taxon>Dikarya</taxon>
        <taxon>Ascomycota</taxon>
        <taxon>Pezizomycotina</taxon>
        <taxon>Sordariomycetes</taxon>
        <taxon>Xylariomycetidae</taxon>
        <taxon>Xylariales</taxon>
        <taxon>Xylariaceae</taxon>
        <taxon>Xylaria</taxon>
    </lineage>
</organism>
<dbReference type="EMBL" id="JAPDGR010002025">
    <property type="protein sequence ID" value="KAJ2978081.1"/>
    <property type="molecule type" value="Genomic_DNA"/>
</dbReference>
<gene>
    <name evidence="1" type="ORF">NUW58_g7607</name>
</gene>
<proteinExistence type="predicted"/>
<evidence type="ECO:0000313" key="2">
    <source>
        <dbReference type="Proteomes" id="UP001143856"/>
    </source>
</evidence>
<reference evidence="1" key="1">
    <citation type="submission" date="2022-10" db="EMBL/GenBank/DDBJ databases">
        <title>Genome Sequence of Xylaria curta.</title>
        <authorList>
            <person name="Buettner E."/>
        </authorList>
    </citation>
    <scope>NUCLEOTIDE SEQUENCE</scope>
    <source>
        <strain evidence="1">Babe10</strain>
    </source>
</reference>